<evidence type="ECO:0000313" key="1">
    <source>
        <dbReference type="EMBL" id="KAK9175048.1"/>
    </source>
</evidence>
<evidence type="ECO:0000313" key="2">
    <source>
        <dbReference type="Proteomes" id="UP001428341"/>
    </source>
</evidence>
<proteinExistence type="predicted"/>
<dbReference type="AlphaFoldDB" id="A0AAP0LHW7"/>
<dbReference type="Proteomes" id="UP001428341">
    <property type="component" value="Unassembled WGS sequence"/>
</dbReference>
<reference evidence="1 2" key="1">
    <citation type="submission" date="2024-05" db="EMBL/GenBank/DDBJ databases">
        <title>Haplotype-resolved chromosome-level genome assembly of Huyou (Citrus changshanensis).</title>
        <authorList>
            <person name="Miao C."/>
            <person name="Chen W."/>
            <person name="Wu Y."/>
            <person name="Wang L."/>
            <person name="Zhao S."/>
            <person name="Grierson D."/>
            <person name="Xu C."/>
            <person name="Chen K."/>
        </authorList>
    </citation>
    <scope>NUCLEOTIDE SEQUENCE [LARGE SCALE GENOMIC DNA]</scope>
    <source>
        <strain evidence="1">01-14</strain>
        <tissue evidence="1">Leaf</tissue>
    </source>
</reference>
<keyword evidence="2" id="KW-1185">Reference proteome</keyword>
<dbReference type="EMBL" id="JBCGBO010000025">
    <property type="protein sequence ID" value="KAK9175048.1"/>
    <property type="molecule type" value="Genomic_DNA"/>
</dbReference>
<accession>A0AAP0LHW7</accession>
<protein>
    <submittedName>
        <fullName evidence="1">Uncharacterized protein</fullName>
    </submittedName>
</protein>
<sequence length="59" mass="6447">MNDMPKQICCGSVEKTVTGGANYSNNNQIHSESVERTVTGEDFQENAPSSYHVPNEIST</sequence>
<name>A0AAP0LHW7_9ROSI</name>
<comment type="caution">
    <text evidence="1">The sequence shown here is derived from an EMBL/GenBank/DDBJ whole genome shotgun (WGS) entry which is preliminary data.</text>
</comment>
<gene>
    <name evidence="1" type="ORF">WN944_027053</name>
</gene>
<organism evidence="1 2">
    <name type="scientific">Citrus x changshan-huyou</name>
    <dbReference type="NCBI Taxonomy" id="2935761"/>
    <lineage>
        <taxon>Eukaryota</taxon>
        <taxon>Viridiplantae</taxon>
        <taxon>Streptophyta</taxon>
        <taxon>Embryophyta</taxon>
        <taxon>Tracheophyta</taxon>
        <taxon>Spermatophyta</taxon>
        <taxon>Magnoliopsida</taxon>
        <taxon>eudicotyledons</taxon>
        <taxon>Gunneridae</taxon>
        <taxon>Pentapetalae</taxon>
        <taxon>rosids</taxon>
        <taxon>malvids</taxon>
        <taxon>Sapindales</taxon>
        <taxon>Rutaceae</taxon>
        <taxon>Aurantioideae</taxon>
        <taxon>Citrus</taxon>
    </lineage>
</organism>